<feature type="transmembrane region" description="Helical" evidence="1">
    <location>
        <begin position="85"/>
        <end position="107"/>
    </location>
</feature>
<evidence type="ECO:0000313" key="2">
    <source>
        <dbReference type="EMBL" id="XCN74021.1"/>
    </source>
</evidence>
<keyword evidence="1" id="KW-0812">Transmembrane</keyword>
<protein>
    <recommendedName>
        <fullName evidence="3">DUF2062 domain-containing protein</fullName>
    </recommendedName>
</protein>
<dbReference type="EMBL" id="CP159373">
    <property type="protein sequence ID" value="XCN74021.1"/>
    <property type="molecule type" value="Genomic_DNA"/>
</dbReference>
<accession>A0AAU8LYC6</accession>
<dbReference type="KEGG" id="eaj:Q3M24_04490"/>
<evidence type="ECO:0000256" key="1">
    <source>
        <dbReference type="SAM" id="Phobius"/>
    </source>
</evidence>
<keyword evidence="1" id="KW-1133">Transmembrane helix</keyword>
<evidence type="ECO:0008006" key="3">
    <source>
        <dbReference type="Google" id="ProtNLM"/>
    </source>
</evidence>
<name>A0AAU8LYC6_9BACT</name>
<sequence>MRQMIRQGIKKIGATAYVRSAIAEEADLSAFKEKPTPTILAGVFAIAFSFVLGWPAVALFALLALKLHNPWIAAVGGPLVYGLSHLVFMLGMYLSGATYSLIFFRWFTRVSMERLLDWADQ</sequence>
<gene>
    <name evidence="2" type="ORF">Q3M24_04490</name>
</gene>
<reference evidence="2" key="1">
    <citation type="journal article" date="2024" name="Syst. Appl. Microbiol.">
        <title>First single-strain enrichments of Electrothrix cable bacteria, description of E. aestuarii sp. nov. and E. rattekaaiensis sp. nov., and proposal of a cable bacteria taxonomy following the rules of the SeqCode.</title>
        <authorList>
            <person name="Plum-Jensen L.E."/>
            <person name="Schramm A."/>
            <person name="Marshall I.P.G."/>
        </authorList>
    </citation>
    <scope>NUCLEOTIDE SEQUENCE</scope>
    <source>
        <strain evidence="2">Rat1</strain>
    </source>
</reference>
<reference evidence="2" key="2">
    <citation type="submission" date="2024-06" db="EMBL/GenBank/DDBJ databases">
        <authorList>
            <person name="Plum-Jensen L.E."/>
            <person name="Schramm A."/>
            <person name="Marshall I.P.G."/>
        </authorList>
    </citation>
    <scope>NUCLEOTIDE SEQUENCE</scope>
    <source>
        <strain evidence="2">Rat1</strain>
    </source>
</reference>
<feature type="transmembrane region" description="Helical" evidence="1">
    <location>
        <begin position="39"/>
        <end position="65"/>
    </location>
</feature>
<dbReference type="AlphaFoldDB" id="A0AAU8LYC6"/>
<organism evidence="2">
    <name type="scientific">Candidatus Electrothrix aestuarii</name>
    <dbReference type="NCBI Taxonomy" id="3062594"/>
    <lineage>
        <taxon>Bacteria</taxon>
        <taxon>Pseudomonadati</taxon>
        <taxon>Thermodesulfobacteriota</taxon>
        <taxon>Desulfobulbia</taxon>
        <taxon>Desulfobulbales</taxon>
        <taxon>Desulfobulbaceae</taxon>
        <taxon>Candidatus Electrothrix</taxon>
    </lineage>
</organism>
<keyword evidence="1" id="KW-0472">Membrane</keyword>
<proteinExistence type="predicted"/>